<dbReference type="Proteomes" id="UP000765509">
    <property type="component" value="Unassembled WGS sequence"/>
</dbReference>
<dbReference type="Pfam" id="PF25597">
    <property type="entry name" value="SH3_retrovirus"/>
    <property type="match status" value="1"/>
</dbReference>
<feature type="compositionally biased region" description="Basic and acidic residues" evidence="12">
    <location>
        <begin position="438"/>
        <end position="452"/>
    </location>
</feature>
<keyword evidence="4" id="KW-0255">Endonuclease</keyword>
<keyword evidence="5" id="KW-0378">Hydrolase</keyword>
<gene>
    <name evidence="15" type="ORF">O181_032316</name>
</gene>
<dbReference type="GO" id="GO:0004519">
    <property type="term" value="F:endonuclease activity"/>
    <property type="evidence" value="ECO:0007669"/>
    <property type="project" value="UniProtKB-KW"/>
</dbReference>
<keyword evidence="11" id="KW-0511">Multifunctional enzyme</keyword>
<evidence type="ECO:0000256" key="1">
    <source>
        <dbReference type="ARBA" id="ARBA00022695"/>
    </source>
</evidence>
<evidence type="ECO:0000256" key="12">
    <source>
        <dbReference type="SAM" id="MobiDB-lite"/>
    </source>
</evidence>
<evidence type="ECO:0000259" key="14">
    <source>
        <dbReference type="Pfam" id="PF25597"/>
    </source>
</evidence>
<organism evidence="15 16">
    <name type="scientific">Austropuccinia psidii MF-1</name>
    <dbReference type="NCBI Taxonomy" id="1389203"/>
    <lineage>
        <taxon>Eukaryota</taxon>
        <taxon>Fungi</taxon>
        <taxon>Dikarya</taxon>
        <taxon>Basidiomycota</taxon>
        <taxon>Pucciniomycotina</taxon>
        <taxon>Pucciniomycetes</taxon>
        <taxon>Pucciniales</taxon>
        <taxon>Sphaerophragmiaceae</taxon>
        <taxon>Austropuccinia</taxon>
    </lineage>
</organism>
<reference evidence="15" key="1">
    <citation type="submission" date="2021-03" db="EMBL/GenBank/DDBJ databases">
        <title>Draft genome sequence of rust myrtle Austropuccinia psidii MF-1, a brazilian biotype.</title>
        <authorList>
            <person name="Quecine M.C."/>
            <person name="Pachon D.M.R."/>
            <person name="Bonatelli M.L."/>
            <person name="Correr F.H."/>
            <person name="Franceschini L.M."/>
            <person name="Leite T.F."/>
            <person name="Margarido G.R.A."/>
            <person name="Almeida C.A."/>
            <person name="Ferrarezi J.A."/>
            <person name="Labate C.A."/>
        </authorList>
    </citation>
    <scope>NUCLEOTIDE SEQUENCE</scope>
    <source>
        <strain evidence="15">MF-1</strain>
    </source>
</reference>
<dbReference type="GO" id="GO:0003887">
    <property type="term" value="F:DNA-directed DNA polymerase activity"/>
    <property type="evidence" value="ECO:0007669"/>
    <property type="project" value="UniProtKB-KW"/>
</dbReference>
<keyword evidence="9" id="KW-0239">DNA-directed DNA polymerase</keyword>
<evidence type="ECO:0008006" key="17">
    <source>
        <dbReference type="Google" id="ProtNLM"/>
    </source>
</evidence>
<dbReference type="PANTHER" id="PTHR42648:SF11">
    <property type="entry name" value="TRANSPOSON TY4-P GAG-POL POLYPROTEIN"/>
    <property type="match status" value="1"/>
</dbReference>
<dbReference type="EMBL" id="AVOT02011665">
    <property type="protein sequence ID" value="MBW0492601.1"/>
    <property type="molecule type" value="Genomic_DNA"/>
</dbReference>
<dbReference type="AlphaFoldDB" id="A0A9Q3CWK5"/>
<protein>
    <recommendedName>
        <fullName evidence="17">Reverse transcriptase Ty1/copia-type domain-containing protein</fullName>
    </recommendedName>
</protein>
<evidence type="ECO:0000313" key="16">
    <source>
        <dbReference type="Proteomes" id="UP000765509"/>
    </source>
</evidence>
<evidence type="ECO:0000256" key="2">
    <source>
        <dbReference type="ARBA" id="ARBA00022722"/>
    </source>
</evidence>
<dbReference type="GO" id="GO:0003964">
    <property type="term" value="F:RNA-directed DNA polymerase activity"/>
    <property type="evidence" value="ECO:0007669"/>
    <property type="project" value="UniProtKB-KW"/>
</dbReference>
<evidence type="ECO:0000256" key="6">
    <source>
        <dbReference type="ARBA" id="ARBA00022842"/>
    </source>
</evidence>
<sequence>MSDSNIELSEKYKFNGPNFLDWKERMEAILSLKGCLALVRGTETPSVASGQDKIDPERRERVFAILRLNCDVKIASKFVLDTNEDPKAFWQAVDAFYQPKTIQNQAQYLSRIFSTPLTAIRLEENLNSLVENKRNFCNIIDDKQITPSSMVESVVAMWAIINMPPDYKIHAELYLQKCQGDKKKPNLKEMAEEIRQVINRNKNNIEKQDEKALAENRRFDKDKDYPRCSPGKHNPLTKHSEEDCFFLKNNGKIKKELMVTSRINKNEHPDLVLDSGASTSMVNDRKYFTNFEDKVTTINKARCLLKDSGLKEEYWAEAVNTTLYLENLTPNKAINFETPFAKWFNKVPSLNYLQPFGCAAFYLKNRHEGKFSDRGRQGIFLGYGSGHRSFRILDPENNNVIITHHTNFFPNLFPAKTSDDTKEEEHSLIISQNKKKANNNEKEAENSDKNTEYDEAENNWLDETNTENYLIREENTEEILQKKNENLRKHKGYSWVPESENTTTQEISSRIDENNILTTSRRNHSANAVTIITNDPKNYEEAIRSEEKDFWLEAITTELENMSKHNVWSPVNIPINYKPLTTTWVFKKKTDKNGNLTKYKARLCIRGFNQKEGVDYSDVFSPTGRLASLRLLITLCAINNF</sequence>
<keyword evidence="10" id="KW-0233">DNA recombination</keyword>
<dbReference type="GO" id="GO:0046872">
    <property type="term" value="F:metal ion binding"/>
    <property type="evidence" value="ECO:0007669"/>
    <property type="project" value="UniProtKB-KW"/>
</dbReference>
<dbReference type="Pfam" id="PF07727">
    <property type="entry name" value="RVT_2"/>
    <property type="match status" value="1"/>
</dbReference>
<dbReference type="InterPro" id="IPR039537">
    <property type="entry name" value="Retrotran_Ty1/copia-like"/>
</dbReference>
<name>A0A9Q3CWK5_9BASI</name>
<comment type="caution">
    <text evidence="15">The sequence shown here is derived from an EMBL/GenBank/DDBJ whole genome shotgun (WGS) entry which is preliminary data.</text>
</comment>
<evidence type="ECO:0000256" key="7">
    <source>
        <dbReference type="ARBA" id="ARBA00022908"/>
    </source>
</evidence>
<feature type="region of interest" description="Disordered" evidence="12">
    <location>
        <begin position="417"/>
        <end position="454"/>
    </location>
</feature>
<evidence type="ECO:0000313" key="15">
    <source>
        <dbReference type="EMBL" id="MBW0492601.1"/>
    </source>
</evidence>
<proteinExistence type="predicted"/>
<dbReference type="PANTHER" id="PTHR42648">
    <property type="entry name" value="TRANSPOSASE, PUTATIVE-RELATED"/>
    <property type="match status" value="1"/>
</dbReference>
<dbReference type="OrthoDB" id="2802215at2759"/>
<feature type="domain" description="Reverse transcriptase Ty1/copia-type" evidence="13">
    <location>
        <begin position="566"/>
        <end position="640"/>
    </location>
</feature>
<dbReference type="GO" id="GO:0006310">
    <property type="term" value="P:DNA recombination"/>
    <property type="evidence" value="ECO:0007669"/>
    <property type="project" value="UniProtKB-KW"/>
</dbReference>
<evidence type="ECO:0000256" key="4">
    <source>
        <dbReference type="ARBA" id="ARBA00022759"/>
    </source>
</evidence>
<keyword evidence="8" id="KW-0695">RNA-directed DNA polymerase</keyword>
<evidence type="ECO:0000256" key="8">
    <source>
        <dbReference type="ARBA" id="ARBA00022918"/>
    </source>
</evidence>
<keyword evidence="7" id="KW-0229">DNA integration</keyword>
<feature type="domain" description="Retroviral polymerase SH3-like" evidence="14">
    <location>
        <begin position="358"/>
        <end position="419"/>
    </location>
</feature>
<keyword evidence="6" id="KW-0460">Magnesium</keyword>
<evidence type="ECO:0000256" key="9">
    <source>
        <dbReference type="ARBA" id="ARBA00022932"/>
    </source>
</evidence>
<keyword evidence="1" id="KW-0548">Nucleotidyltransferase</keyword>
<dbReference type="GO" id="GO:0015074">
    <property type="term" value="P:DNA integration"/>
    <property type="evidence" value="ECO:0007669"/>
    <property type="project" value="UniProtKB-KW"/>
</dbReference>
<dbReference type="InterPro" id="IPR013103">
    <property type="entry name" value="RVT_2"/>
</dbReference>
<keyword evidence="3" id="KW-0479">Metal-binding</keyword>
<evidence type="ECO:0000256" key="5">
    <source>
        <dbReference type="ARBA" id="ARBA00022801"/>
    </source>
</evidence>
<keyword evidence="2" id="KW-0540">Nuclease</keyword>
<dbReference type="InterPro" id="IPR057670">
    <property type="entry name" value="SH3_retrovirus"/>
</dbReference>
<keyword evidence="16" id="KW-1185">Reference proteome</keyword>
<accession>A0A9Q3CWK5</accession>
<keyword evidence="9" id="KW-0808">Transferase</keyword>
<evidence type="ECO:0000256" key="3">
    <source>
        <dbReference type="ARBA" id="ARBA00022723"/>
    </source>
</evidence>
<evidence type="ECO:0000259" key="13">
    <source>
        <dbReference type="Pfam" id="PF07727"/>
    </source>
</evidence>
<evidence type="ECO:0000256" key="11">
    <source>
        <dbReference type="ARBA" id="ARBA00023268"/>
    </source>
</evidence>
<feature type="compositionally biased region" description="Basic and acidic residues" evidence="12">
    <location>
        <begin position="417"/>
        <end position="427"/>
    </location>
</feature>
<dbReference type="GO" id="GO:0016787">
    <property type="term" value="F:hydrolase activity"/>
    <property type="evidence" value="ECO:0007669"/>
    <property type="project" value="UniProtKB-KW"/>
</dbReference>
<evidence type="ECO:0000256" key="10">
    <source>
        <dbReference type="ARBA" id="ARBA00023172"/>
    </source>
</evidence>